<dbReference type="EMBL" id="CM000780">
    <property type="protein sequence ID" value="AQK50747.1"/>
    <property type="molecule type" value="Genomic_DNA"/>
</dbReference>
<dbReference type="GO" id="GO:0006368">
    <property type="term" value="P:transcription elongation by RNA polymerase II"/>
    <property type="evidence" value="ECO:0007669"/>
    <property type="project" value="InterPro"/>
</dbReference>
<feature type="compositionally biased region" description="Pro residues" evidence="4">
    <location>
        <begin position="73"/>
        <end position="130"/>
    </location>
</feature>
<evidence type="ECO:0000256" key="2">
    <source>
        <dbReference type="ARBA" id="ARBA00007560"/>
    </source>
</evidence>
<comment type="similarity">
    <text evidence="2">Belongs to the PAF1 family.</text>
</comment>
<evidence type="ECO:0000256" key="1">
    <source>
        <dbReference type="ARBA" id="ARBA00004123"/>
    </source>
</evidence>
<protein>
    <submittedName>
        <fullName evidence="5">Protein PAF1-like protein</fullName>
    </submittedName>
</protein>
<dbReference type="PANTHER" id="PTHR23188:SF12">
    <property type="entry name" value="RNA POLYMERASE II-ASSOCIATED FACTOR 1 HOMOLOG"/>
    <property type="match status" value="1"/>
</dbReference>
<feature type="compositionally biased region" description="Pro residues" evidence="4">
    <location>
        <begin position="7"/>
        <end position="24"/>
    </location>
</feature>
<dbReference type="Pfam" id="PF03985">
    <property type="entry name" value="Paf1"/>
    <property type="match status" value="1"/>
</dbReference>
<feature type="compositionally biased region" description="Pro residues" evidence="4">
    <location>
        <begin position="52"/>
        <end position="66"/>
    </location>
</feature>
<feature type="compositionally biased region" description="Polar residues" evidence="4">
    <location>
        <begin position="178"/>
        <end position="187"/>
    </location>
</feature>
<evidence type="ECO:0000256" key="4">
    <source>
        <dbReference type="SAM" id="MobiDB-lite"/>
    </source>
</evidence>
<dbReference type="AlphaFoldDB" id="A0A1D6PW02"/>
<feature type="region of interest" description="Disordered" evidence="4">
    <location>
        <begin position="607"/>
        <end position="660"/>
    </location>
</feature>
<feature type="compositionally biased region" description="Basic and acidic residues" evidence="4">
    <location>
        <begin position="633"/>
        <end position="650"/>
    </location>
</feature>
<feature type="region of interest" description="Disordered" evidence="4">
    <location>
        <begin position="1"/>
        <end position="232"/>
    </location>
</feature>
<evidence type="ECO:0000256" key="3">
    <source>
        <dbReference type="ARBA" id="ARBA00023242"/>
    </source>
</evidence>
<feature type="compositionally biased region" description="Basic and acidic residues" evidence="4">
    <location>
        <begin position="151"/>
        <end position="175"/>
    </location>
</feature>
<feature type="compositionally biased region" description="Low complexity" evidence="4">
    <location>
        <begin position="188"/>
        <end position="201"/>
    </location>
</feature>
<feature type="compositionally biased region" description="Acidic residues" evidence="4">
    <location>
        <begin position="651"/>
        <end position="660"/>
    </location>
</feature>
<comment type="subcellular location">
    <subcellularLocation>
        <location evidence="1">Nucleus</location>
    </subcellularLocation>
</comment>
<name>A0A1D6PW02_MAIZE</name>
<accession>A0A1D6PW02</accession>
<organism evidence="5">
    <name type="scientific">Zea mays</name>
    <name type="common">Maize</name>
    <dbReference type="NCBI Taxonomy" id="4577"/>
    <lineage>
        <taxon>Eukaryota</taxon>
        <taxon>Viridiplantae</taxon>
        <taxon>Streptophyta</taxon>
        <taxon>Embryophyta</taxon>
        <taxon>Tracheophyta</taxon>
        <taxon>Spermatophyta</taxon>
        <taxon>Magnoliopsida</taxon>
        <taxon>Liliopsida</taxon>
        <taxon>Poales</taxon>
        <taxon>Poaceae</taxon>
        <taxon>PACMAD clade</taxon>
        <taxon>Panicoideae</taxon>
        <taxon>Andropogonodae</taxon>
        <taxon>Andropogoneae</taxon>
        <taxon>Tripsacinae</taxon>
        <taxon>Zea</taxon>
    </lineage>
</organism>
<gene>
    <name evidence="5" type="ORF">ZEAMMB73_Zm00001d049548</name>
</gene>
<dbReference type="InterPro" id="IPR007133">
    <property type="entry name" value="RNA_pol_II-assoc_Paf1"/>
</dbReference>
<reference evidence="5" key="1">
    <citation type="submission" date="2015-12" db="EMBL/GenBank/DDBJ databases">
        <title>Update maize B73 reference genome by single molecule sequencing technologies.</title>
        <authorList>
            <consortium name="Maize Genome Sequencing Project"/>
            <person name="Ware D."/>
        </authorList>
    </citation>
    <scope>NUCLEOTIDE SEQUENCE</scope>
    <source>
        <tissue evidence="5">Seedling</tissue>
    </source>
</reference>
<sequence length="660" mass="74816">MASYRPYAPPPQHPPPPPPPPQGGYPPQMNSYAPPPQQAPYSRMPAPTYHAGPPPPPPPGPPPPHQPQFNFGPGPPQQLPPPPPPQMYYQPPPPPYGGNSNPPPPPSAPPPPPSPPPAASPPPPPPPAQPPSAHALLPPKGPQPKATLLRAETEEERRARKKREFEKQRVDDRKQHQMMRQTQATILQKTQQVRTAQQQPQSRHHHHHPPGGSRAGATGSRPATAVNAERFENRLKKPTTFLCKHKFRNELPDPSAQLKWLPLNKDKDRYTKYRITSLEKNYIPKMIVPEDIGIPLDLLDMSVYNPPDVQPPMAPEDEELLRDDQVLTPIKQEGTRKRERPTDKGVSWLVKTQYISPLSADAAKTSLTEKQAKERRESRGGRNAFLDNLNDREKQIKAIEESFRAAKSRPVHQTKRGMQAEWVMPLLPDFDRYEEPFVMVNFDGDPTADSEQYNKLERPVRDECESRAVMKSFSVSGSDPSKQEKFLAYMAPAPHELTRDLDDENDDIQYSWLREYHWEVCVFCYLFFDCVYELVASYSSIVHTRFMIQVRGDDKDDPTTYLVTFDKKDGAKYLPLPTKLVLQKKKAKEGRSGDEIEHFPVPSRITVSKTAHGGTMERGESSGMHANSKPRRSHVDDDLDEHPKRTRVEDIDQYSEEYSE</sequence>
<dbReference type="ExpressionAtlas" id="A0A1D6PW02">
    <property type="expression patterns" value="baseline and differential"/>
</dbReference>
<dbReference type="PANTHER" id="PTHR23188">
    <property type="entry name" value="RNA POLYMERASE II-ASSOCIATED FACTOR 1 HOMOLOG"/>
    <property type="match status" value="1"/>
</dbReference>
<keyword evidence="3" id="KW-0539">Nucleus</keyword>
<evidence type="ECO:0000313" key="5">
    <source>
        <dbReference type="EMBL" id="AQK50747.1"/>
    </source>
</evidence>
<dbReference type="GO" id="GO:0016593">
    <property type="term" value="C:Cdc73/Paf1 complex"/>
    <property type="evidence" value="ECO:0007669"/>
    <property type="project" value="InterPro"/>
</dbReference>
<proteinExistence type="inferred from homology"/>